<dbReference type="PANTHER" id="PTHR28013">
    <property type="entry name" value="PROTEIN DCV1-RELATED"/>
    <property type="match status" value="1"/>
</dbReference>
<feature type="transmembrane region" description="Helical" evidence="1">
    <location>
        <begin position="141"/>
        <end position="161"/>
    </location>
</feature>
<dbReference type="GO" id="GO:0035838">
    <property type="term" value="C:growing cell tip"/>
    <property type="evidence" value="ECO:0007669"/>
    <property type="project" value="TreeGrafter"/>
</dbReference>
<evidence type="ECO:0000256" key="1">
    <source>
        <dbReference type="SAM" id="Phobius"/>
    </source>
</evidence>
<sequence>MAKTGFAHHIGTFLLFCGTILLLITTISSPVVDRISIMNVSLGNGTSDHDSSVRFGTFGYCLLDAADGNRYCTGKHIGYNPAEFLEAADSTDFNGAQVNTAKALTRVMVLHPIACVLAFIAFLFAAGAGICGALLGAFTAITAWIICVVVMATDFVLFGIIKKHINDDSNDGHASFSAGMWTLVAAMVCLFLGTIVVFLTCCSSRMHRQRHSSKHAEGGYANGTTVTKRHFWQRGSRRTRY</sequence>
<evidence type="ECO:0000313" key="3">
    <source>
        <dbReference type="Proteomes" id="UP000824998"/>
    </source>
</evidence>
<gene>
    <name evidence="2" type="ORF">BJ875DRAFT_229864</name>
</gene>
<dbReference type="GO" id="GO:0005886">
    <property type="term" value="C:plasma membrane"/>
    <property type="evidence" value="ECO:0007669"/>
    <property type="project" value="InterPro"/>
</dbReference>
<evidence type="ECO:0000313" key="2">
    <source>
        <dbReference type="EMBL" id="KAG9228654.1"/>
    </source>
</evidence>
<comment type="caution">
    <text evidence="2">The sequence shown here is derived from an EMBL/GenBank/DDBJ whole genome shotgun (WGS) entry which is preliminary data.</text>
</comment>
<reference evidence="2" key="1">
    <citation type="journal article" date="2021" name="IMA Fungus">
        <title>Genomic characterization of three marine fungi, including Emericellopsis atlantica sp. nov. with signatures of a generalist lifestyle and marine biomass degradation.</title>
        <authorList>
            <person name="Hagestad O.C."/>
            <person name="Hou L."/>
            <person name="Andersen J.H."/>
            <person name="Hansen E.H."/>
            <person name="Altermark B."/>
            <person name="Li C."/>
            <person name="Kuhnert E."/>
            <person name="Cox R.J."/>
            <person name="Crous P.W."/>
            <person name="Spatafora J.W."/>
            <person name="Lail K."/>
            <person name="Amirebrahimi M."/>
            <person name="Lipzen A."/>
            <person name="Pangilinan J."/>
            <person name="Andreopoulos W."/>
            <person name="Hayes R.D."/>
            <person name="Ng V."/>
            <person name="Grigoriev I.V."/>
            <person name="Jackson S.A."/>
            <person name="Sutton T.D.S."/>
            <person name="Dobson A.D.W."/>
            <person name="Rama T."/>
        </authorList>
    </citation>
    <scope>NUCLEOTIDE SEQUENCE</scope>
    <source>
        <strain evidence="2">TRa018bII</strain>
    </source>
</reference>
<dbReference type="PANTHER" id="PTHR28013:SF7">
    <property type="entry name" value="PALI-DOMAIN-CONTAINING PROTEIN"/>
    <property type="match status" value="1"/>
</dbReference>
<accession>A0A9P7Y7P6</accession>
<dbReference type="InterPro" id="IPR051380">
    <property type="entry name" value="pH-response_reg_palI/RIM9"/>
</dbReference>
<dbReference type="AlphaFoldDB" id="A0A9P7Y7P6"/>
<keyword evidence="1" id="KW-0812">Transmembrane</keyword>
<dbReference type="Proteomes" id="UP000824998">
    <property type="component" value="Unassembled WGS sequence"/>
</dbReference>
<proteinExistence type="predicted"/>
<dbReference type="GO" id="GO:0032153">
    <property type="term" value="C:cell division site"/>
    <property type="evidence" value="ECO:0007669"/>
    <property type="project" value="TreeGrafter"/>
</dbReference>
<protein>
    <submittedName>
        <fullName evidence="2">SUR7/PalI family-domain-containing protein</fullName>
    </submittedName>
</protein>
<dbReference type="InterPro" id="IPR009571">
    <property type="entry name" value="SUR7/Rim9-like_fungi"/>
</dbReference>
<dbReference type="Pfam" id="PF06687">
    <property type="entry name" value="SUR7"/>
    <property type="match status" value="1"/>
</dbReference>
<keyword evidence="1" id="KW-0472">Membrane</keyword>
<feature type="transmembrane region" description="Helical" evidence="1">
    <location>
        <begin position="12"/>
        <end position="32"/>
    </location>
</feature>
<feature type="transmembrane region" description="Helical" evidence="1">
    <location>
        <begin position="181"/>
        <end position="202"/>
    </location>
</feature>
<feature type="transmembrane region" description="Helical" evidence="1">
    <location>
        <begin position="109"/>
        <end position="134"/>
    </location>
</feature>
<keyword evidence="1" id="KW-1133">Transmembrane helix</keyword>
<dbReference type="EMBL" id="MU251884">
    <property type="protein sequence ID" value="KAG9228654.1"/>
    <property type="molecule type" value="Genomic_DNA"/>
</dbReference>
<organism evidence="2 3">
    <name type="scientific">Amylocarpus encephaloides</name>
    <dbReference type="NCBI Taxonomy" id="45428"/>
    <lineage>
        <taxon>Eukaryota</taxon>
        <taxon>Fungi</taxon>
        <taxon>Dikarya</taxon>
        <taxon>Ascomycota</taxon>
        <taxon>Pezizomycotina</taxon>
        <taxon>Leotiomycetes</taxon>
        <taxon>Helotiales</taxon>
        <taxon>Helotiales incertae sedis</taxon>
        <taxon>Amylocarpus</taxon>
    </lineage>
</organism>
<name>A0A9P7Y7P6_9HELO</name>
<dbReference type="OrthoDB" id="2354757at2759"/>
<keyword evidence="3" id="KW-1185">Reference proteome</keyword>